<reference evidence="2" key="1">
    <citation type="journal article" date="2023" name="G3 (Bethesda)">
        <title>A reference genome for the long-term kleptoplast-retaining sea slug Elysia crispata morphotype clarki.</title>
        <authorList>
            <person name="Eastman K.E."/>
            <person name="Pendleton A.L."/>
            <person name="Shaikh M.A."/>
            <person name="Suttiyut T."/>
            <person name="Ogas R."/>
            <person name="Tomko P."/>
            <person name="Gavelis G."/>
            <person name="Widhalm J.R."/>
            <person name="Wisecaver J.H."/>
        </authorList>
    </citation>
    <scope>NUCLEOTIDE SEQUENCE</scope>
    <source>
        <strain evidence="2">ECLA1</strain>
    </source>
</reference>
<comment type="caution">
    <text evidence="2">The sequence shown here is derived from an EMBL/GenBank/DDBJ whole genome shotgun (WGS) entry which is preliminary data.</text>
</comment>
<sequence>MIDRHKTIVIFYGLFSHVYLNVVLVYNATKVSQRGRYSDEDCLRGSTHHKSNERHGLLGTGYSEGRVVDQWYHDGCLSPRPKDEISQLNEYSEYRRVLTEFSEYRRVLTEYSEYRRVLTEFSEYRRVLTEYSENRRVLTEYSEYRRVHKKLLFYTTKSLLNSSIPSPTVDLELSWL</sequence>
<keyword evidence="1" id="KW-0812">Transmembrane</keyword>
<keyword evidence="3" id="KW-1185">Reference proteome</keyword>
<protein>
    <submittedName>
        <fullName evidence="2">Uncharacterized protein</fullName>
    </submittedName>
</protein>
<evidence type="ECO:0000313" key="3">
    <source>
        <dbReference type="Proteomes" id="UP001283361"/>
    </source>
</evidence>
<dbReference type="AlphaFoldDB" id="A0AAE0YGK8"/>
<dbReference type="EMBL" id="JAWDGP010006239">
    <property type="protein sequence ID" value="KAK3745012.1"/>
    <property type="molecule type" value="Genomic_DNA"/>
</dbReference>
<organism evidence="2 3">
    <name type="scientific">Elysia crispata</name>
    <name type="common">lettuce slug</name>
    <dbReference type="NCBI Taxonomy" id="231223"/>
    <lineage>
        <taxon>Eukaryota</taxon>
        <taxon>Metazoa</taxon>
        <taxon>Spiralia</taxon>
        <taxon>Lophotrochozoa</taxon>
        <taxon>Mollusca</taxon>
        <taxon>Gastropoda</taxon>
        <taxon>Heterobranchia</taxon>
        <taxon>Euthyneura</taxon>
        <taxon>Panpulmonata</taxon>
        <taxon>Sacoglossa</taxon>
        <taxon>Placobranchoidea</taxon>
        <taxon>Plakobranchidae</taxon>
        <taxon>Elysia</taxon>
    </lineage>
</organism>
<evidence type="ECO:0000313" key="2">
    <source>
        <dbReference type="EMBL" id="KAK3745012.1"/>
    </source>
</evidence>
<feature type="transmembrane region" description="Helical" evidence="1">
    <location>
        <begin position="7"/>
        <end position="26"/>
    </location>
</feature>
<accession>A0AAE0YGK8</accession>
<keyword evidence="1" id="KW-1133">Transmembrane helix</keyword>
<keyword evidence="1" id="KW-0472">Membrane</keyword>
<proteinExistence type="predicted"/>
<dbReference type="Proteomes" id="UP001283361">
    <property type="component" value="Unassembled WGS sequence"/>
</dbReference>
<evidence type="ECO:0000256" key="1">
    <source>
        <dbReference type="SAM" id="Phobius"/>
    </source>
</evidence>
<name>A0AAE0YGK8_9GAST</name>
<gene>
    <name evidence="2" type="ORF">RRG08_037628</name>
</gene>